<sequence>MFERIVKFVKDVVRRMFPVKTIKQVFDIDPAISEEMIERIELWEKMYKGEAPWVNDIVHSLRLEQGIVKEFANVALNEMTSKVTVEKLDKIYQSAIRNLNEDLQSGLALGSFIIKPLGGDKVECVTQGNYIPLEFNSQGRLTKVIFVETKQIAKDDIYRRFEYHAVDKNGLTIINKAYHSKNINSLGVEVSLTEVSDWANLIPEVTYLFFKPDFGYYRNPIKNTIDGSYNGVSIFDAAKDLIKKADIQFARLDWEFESGERAVHVDATAMKLNKNTGDWKLPKLNKRLYRAVDVEMGNGKELFEVFSPEFREQSIIKGLEEYKRNIEFAVGLAYGDLSNPAYVEKTATEVKAAKKRKYNTVTAIQSNLKDCLSDLVDALAFYNGLTTSGYEFICDFKDSILTDEETERQQDRQDVAMGVMPHWEYRMKWYGEDEETAKSRLPEQADIIP</sequence>
<gene>
    <name evidence="1" type="ORF">HHT355_1738</name>
</gene>
<accession>A0A0H5SX59</accession>
<dbReference type="OrthoDB" id="1641671at2"/>
<name>A0A0H5SX59_HERHM</name>
<dbReference type="RefSeq" id="WP_103203039.1">
    <property type="nucleotide sequence ID" value="NZ_CVTD020000017.1"/>
</dbReference>
<protein>
    <recommendedName>
        <fullName evidence="3">SPP1 Gp6-like portal protein</fullName>
    </recommendedName>
</protein>
<reference evidence="1 2" key="1">
    <citation type="submission" date="2015-06" db="EMBL/GenBank/DDBJ databases">
        <authorList>
            <person name="Wibberg Daniel"/>
        </authorList>
    </citation>
    <scope>NUCLEOTIDE SEQUENCE [LARGE SCALE GENOMIC DNA]</scope>
    <source>
        <strain evidence="1 2">T3/55T</strain>
    </source>
</reference>
<evidence type="ECO:0000313" key="1">
    <source>
        <dbReference type="EMBL" id="CRZ34938.1"/>
    </source>
</evidence>
<proteinExistence type="predicted"/>
<dbReference type="EMBL" id="CVTD020000017">
    <property type="protein sequence ID" value="CRZ34938.1"/>
    <property type="molecule type" value="Genomic_DNA"/>
</dbReference>
<dbReference type="Proteomes" id="UP000236497">
    <property type="component" value="Unassembled WGS sequence"/>
</dbReference>
<organism evidence="1 2">
    <name type="scientific">Herbinix hemicellulosilytica</name>
    <dbReference type="NCBI Taxonomy" id="1564487"/>
    <lineage>
        <taxon>Bacteria</taxon>
        <taxon>Bacillati</taxon>
        <taxon>Bacillota</taxon>
        <taxon>Clostridia</taxon>
        <taxon>Lachnospirales</taxon>
        <taxon>Lachnospiraceae</taxon>
        <taxon>Herbinix</taxon>
    </lineage>
</organism>
<keyword evidence="2" id="KW-1185">Reference proteome</keyword>
<evidence type="ECO:0000313" key="2">
    <source>
        <dbReference type="Proteomes" id="UP000236497"/>
    </source>
</evidence>
<dbReference type="AlphaFoldDB" id="A0A0H5SX59"/>
<evidence type="ECO:0008006" key="3">
    <source>
        <dbReference type="Google" id="ProtNLM"/>
    </source>
</evidence>